<comment type="caution">
    <text evidence="3">The sequence shown here is derived from an EMBL/GenBank/DDBJ whole genome shotgun (WGS) entry which is preliminary data.</text>
</comment>
<dbReference type="Gene3D" id="2.60.40.420">
    <property type="entry name" value="Cupredoxins - blue copper proteins"/>
    <property type="match status" value="1"/>
</dbReference>
<feature type="region of interest" description="Disordered" evidence="1">
    <location>
        <begin position="1"/>
        <end position="31"/>
    </location>
</feature>
<feature type="domain" description="Plastocyanin-like" evidence="2">
    <location>
        <begin position="27"/>
        <end position="70"/>
    </location>
</feature>
<evidence type="ECO:0000313" key="3">
    <source>
        <dbReference type="EMBL" id="MFB9681981.1"/>
    </source>
</evidence>
<organism evidence="3 4">
    <name type="scientific">Streptosporangium vulgare</name>
    <dbReference type="NCBI Taxonomy" id="46190"/>
    <lineage>
        <taxon>Bacteria</taxon>
        <taxon>Bacillati</taxon>
        <taxon>Actinomycetota</taxon>
        <taxon>Actinomycetes</taxon>
        <taxon>Streptosporangiales</taxon>
        <taxon>Streptosporangiaceae</taxon>
        <taxon>Streptosporangium</taxon>
    </lineage>
</organism>
<feature type="compositionally biased region" description="Polar residues" evidence="1">
    <location>
        <begin position="1"/>
        <end position="27"/>
    </location>
</feature>
<dbReference type="SUPFAM" id="SSF49503">
    <property type="entry name" value="Cupredoxins"/>
    <property type="match status" value="1"/>
</dbReference>
<gene>
    <name evidence="3" type="ORF">ACFFRH_41465</name>
</gene>
<protein>
    <submittedName>
        <fullName evidence="3">Multicopper oxidase domain-containing protein</fullName>
    </submittedName>
</protein>
<dbReference type="RefSeq" id="WP_386163476.1">
    <property type="nucleotide sequence ID" value="NZ_JBHMBS010000043.1"/>
</dbReference>
<dbReference type="EMBL" id="JBHMBS010000043">
    <property type="protein sequence ID" value="MFB9681981.1"/>
    <property type="molecule type" value="Genomic_DNA"/>
</dbReference>
<evidence type="ECO:0000256" key="1">
    <source>
        <dbReference type="SAM" id="MobiDB-lite"/>
    </source>
</evidence>
<reference evidence="3 4" key="1">
    <citation type="submission" date="2024-09" db="EMBL/GenBank/DDBJ databases">
        <authorList>
            <person name="Sun Q."/>
            <person name="Mori K."/>
        </authorList>
    </citation>
    <scope>NUCLEOTIDE SEQUENCE [LARGE SCALE GENOMIC DNA]</scope>
    <source>
        <strain evidence="3 4">JCM 3028</strain>
    </source>
</reference>
<accession>A0ABV5TS53</accession>
<dbReference type="Pfam" id="PF07731">
    <property type="entry name" value="Cu-oxidase_2"/>
    <property type="match status" value="1"/>
</dbReference>
<proteinExistence type="predicted"/>
<keyword evidence="4" id="KW-1185">Reference proteome</keyword>
<sequence>MRVNQTDSTELGVHQSLQQSRRGSPSGSPLWLDTFDVRPGEVREMAFRAANPGVWMNHCHNLAHADQGTAPHLRYEGVTSPFHGGHGG</sequence>
<dbReference type="InterPro" id="IPR008972">
    <property type="entry name" value="Cupredoxin"/>
</dbReference>
<evidence type="ECO:0000313" key="4">
    <source>
        <dbReference type="Proteomes" id="UP001589610"/>
    </source>
</evidence>
<dbReference type="InterPro" id="IPR011706">
    <property type="entry name" value="Cu-oxidase_C"/>
</dbReference>
<dbReference type="Proteomes" id="UP001589610">
    <property type="component" value="Unassembled WGS sequence"/>
</dbReference>
<name>A0ABV5TS53_9ACTN</name>
<evidence type="ECO:0000259" key="2">
    <source>
        <dbReference type="Pfam" id="PF07731"/>
    </source>
</evidence>